<sequence length="469" mass="54448">MRGPFFRPRVVSILLDKKIWRSALFNGACGFSVGALLTLFRYGQALTTKSKESAKRQIQRLKKEWASSLTSYPLFLSALTYSVKLTHRLLFQANGLSGDELWKIPVYCSTSFLSCFVCQAYFPVLSWDWCLYITLIPVCKKKKKRGGRDIKCKRGKKGEGLFFFFGKTNINTSFFFKKKKKKKRQFSLWTKFMRLMALNTEYWLLAMEYSSSKIFALENVTGKGNGSEDDAKTDGEKKETKSTLQRVPSRNSLEENYQPIACLQSLLIDGFYRFCNGLRFYGKFFGVFGGIELVVAIVQRLQRKQNTAQLIVQLFKIFKSYVQSVIGNATFLILAYHVQERHVCLWRFLLYCYHRLWRKDNLTVIAYRQKLLFFALSQIFGYLSISCVPSESRKTDFGLFTFSKAVETHIRWKCNVETNDDYHSHPLLGNTYFSALLLATAFGIGVYLYHFNKRTLKSVERKLYSNLLE</sequence>
<keyword evidence="2" id="KW-1133">Transmembrane helix</keyword>
<gene>
    <name evidence="3" type="ORF">RFI_26750</name>
</gene>
<feature type="transmembrane region" description="Helical" evidence="2">
    <location>
        <begin position="432"/>
        <end position="451"/>
    </location>
</feature>
<evidence type="ECO:0000313" key="4">
    <source>
        <dbReference type="Proteomes" id="UP000023152"/>
    </source>
</evidence>
<accession>X6M9Q9</accession>
<dbReference type="AlphaFoldDB" id="X6M9Q9"/>
<organism evidence="3 4">
    <name type="scientific">Reticulomyxa filosa</name>
    <dbReference type="NCBI Taxonomy" id="46433"/>
    <lineage>
        <taxon>Eukaryota</taxon>
        <taxon>Sar</taxon>
        <taxon>Rhizaria</taxon>
        <taxon>Retaria</taxon>
        <taxon>Foraminifera</taxon>
        <taxon>Monothalamids</taxon>
        <taxon>Reticulomyxidae</taxon>
        <taxon>Reticulomyxa</taxon>
    </lineage>
</organism>
<keyword evidence="2" id="KW-0812">Transmembrane</keyword>
<evidence type="ECO:0000256" key="1">
    <source>
        <dbReference type="SAM" id="MobiDB-lite"/>
    </source>
</evidence>
<proteinExistence type="predicted"/>
<name>X6M9Q9_RETFI</name>
<dbReference type="EMBL" id="ASPP01023323">
    <property type="protein sequence ID" value="ETO10629.1"/>
    <property type="molecule type" value="Genomic_DNA"/>
</dbReference>
<feature type="compositionally biased region" description="Basic and acidic residues" evidence="1">
    <location>
        <begin position="229"/>
        <end position="241"/>
    </location>
</feature>
<feature type="region of interest" description="Disordered" evidence="1">
    <location>
        <begin position="224"/>
        <end position="250"/>
    </location>
</feature>
<keyword evidence="2" id="KW-0472">Membrane</keyword>
<feature type="transmembrane region" description="Helical" evidence="2">
    <location>
        <begin position="280"/>
        <end position="299"/>
    </location>
</feature>
<comment type="caution">
    <text evidence="3">The sequence shown here is derived from an EMBL/GenBank/DDBJ whole genome shotgun (WGS) entry which is preliminary data.</text>
</comment>
<evidence type="ECO:0000256" key="2">
    <source>
        <dbReference type="SAM" id="Phobius"/>
    </source>
</evidence>
<keyword evidence="4" id="KW-1185">Reference proteome</keyword>
<dbReference type="Proteomes" id="UP000023152">
    <property type="component" value="Unassembled WGS sequence"/>
</dbReference>
<protein>
    <recommendedName>
        <fullName evidence="5">Transmembrane protein</fullName>
    </recommendedName>
</protein>
<evidence type="ECO:0008006" key="5">
    <source>
        <dbReference type="Google" id="ProtNLM"/>
    </source>
</evidence>
<evidence type="ECO:0000313" key="3">
    <source>
        <dbReference type="EMBL" id="ETO10629.1"/>
    </source>
</evidence>
<reference evidence="3 4" key="1">
    <citation type="journal article" date="2013" name="Curr. Biol.">
        <title>The Genome of the Foraminiferan Reticulomyxa filosa.</title>
        <authorList>
            <person name="Glockner G."/>
            <person name="Hulsmann N."/>
            <person name="Schleicher M."/>
            <person name="Noegel A.A."/>
            <person name="Eichinger L."/>
            <person name="Gallinger C."/>
            <person name="Pawlowski J."/>
            <person name="Sierra R."/>
            <person name="Euteneuer U."/>
            <person name="Pillet L."/>
            <person name="Moustafa A."/>
            <person name="Platzer M."/>
            <person name="Groth M."/>
            <person name="Szafranski K."/>
            <person name="Schliwa M."/>
        </authorList>
    </citation>
    <scope>NUCLEOTIDE SEQUENCE [LARGE SCALE GENOMIC DNA]</scope>
</reference>